<accession>A0AAN8YEA3</accession>
<gene>
    <name evidence="1" type="ORF">RDI58_013081</name>
</gene>
<dbReference type="EMBL" id="JBANQN010000005">
    <property type="protein sequence ID" value="KAK6789282.1"/>
    <property type="molecule type" value="Genomic_DNA"/>
</dbReference>
<dbReference type="Proteomes" id="UP001371456">
    <property type="component" value="Unassembled WGS sequence"/>
</dbReference>
<proteinExistence type="predicted"/>
<keyword evidence="2" id="KW-1185">Reference proteome</keyword>
<reference evidence="1 2" key="1">
    <citation type="submission" date="2024-02" db="EMBL/GenBank/DDBJ databases">
        <title>de novo genome assembly of Solanum bulbocastanum strain 11H21.</title>
        <authorList>
            <person name="Hosaka A.J."/>
        </authorList>
    </citation>
    <scope>NUCLEOTIDE SEQUENCE [LARGE SCALE GENOMIC DNA]</scope>
    <source>
        <tissue evidence="1">Young leaves</tissue>
    </source>
</reference>
<name>A0AAN8YEA3_SOLBU</name>
<evidence type="ECO:0000313" key="2">
    <source>
        <dbReference type="Proteomes" id="UP001371456"/>
    </source>
</evidence>
<sequence length="10" mass="1168">MILTMVRCTT</sequence>
<organism evidence="1 2">
    <name type="scientific">Solanum bulbocastanum</name>
    <name type="common">Wild potato</name>
    <dbReference type="NCBI Taxonomy" id="147425"/>
    <lineage>
        <taxon>Eukaryota</taxon>
        <taxon>Viridiplantae</taxon>
        <taxon>Streptophyta</taxon>
        <taxon>Embryophyta</taxon>
        <taxon>Tracheophyta</taxon>
        <taxon>Spermatophyta</taxon>
        <taxon>Magnoliopsida</taxon>
        <taxon>eudicotyledons</taxon>
        <taxon>Gunneridae</taxon>
        <taxon>Pentapetalae</taxon>
        <taxon>asterids</taxon>
        <taxon>lamiids</taxon>
        <taxon>Solanales</taxon>
        <taxon>Solanaceae</taxon>
        <taxon>Solanoideae</taxon>
        <taxon>Solaneae</taxon>
        <taxon>Solanum</taxon>
    </lineage>
</organism>
<evidence type="ECO:0000313" key="1">
    <source>
        <dbReference type="EMBL" id="KAK6789282.1"/>
    </source>
</evidence>
<comment type="caution">
    <text evidence="1">The sequence shown here is derived from an EMBL/GenBank/DDBJ whole genome shotgun (WGS) entry which is preliminary data.</text>
</comment>
<protein>
    <submittedName>
        <fullName evidence="1">Uncharacterized protein</fullName>
    </submittedName>
</protein>